<feature type="transmembrane region" description="Helical" evidence="5">
    <location>
        <begin position="141"/>
        <end position="159"/>
    </location>
</feature>
<evidence type="ECO:0000256" key="2">
    <source>
        <dbReference type="ARBA" id="ARBA00022692"/>
    </source>
</evidence>
<keyword evidence="4 5" id="KW-0472">Membrane</keyword>
<dbReference type="GO" id="GO:0050136">
    <property type="term" value="F:NADH dehydrogenase (quinone) (non-electrogenic) activity"/>
    <property type="evidence" value="ECO:0007669"/>
    <property type="project" value="UniProtKB-UniRule"/>
</dbReference>
<dbReference type="Proteomes" id="UP000093080">
    <property type="component" value="Unassembled WGS sequence"/>
</dbReference>
<feature type="domain" description="NADH:quinone oxidoreductase/Mrp antiporter transmembrane" evidence="7">
    <location>
        <begin position="135"/>
        <end position="447"/>
    </location>
</feature>
<comment type="function">
    <text evidence="5">NDH-1 shuttles electrons from NADH, via FMN and iron-sulfur (Fe-S) centers, to quinones in the respiratory chain. The immediate electron acceptor for the enzyme in this species is believed to be ubiquinone. Couples the redox reaction to proton translocation (for every two electrons transferred, four hydrogen ions are translocated across the cytoplasmic membrane), and thus conserves the redox energy in a proton gradient.</text>
</comment>
<keyword evidence="3 5" id="KW-1133">Transmembrane helix</keyword>
<feature type="transmembrane region" description="Helical" evidence="5">
    <location>
        <begin position="249"/>
        <end position="274"/>
    </location>
</feature>
<feature type="transmembrane region" description="Helical" evidence="5">
    <location>
        <begin position="171"/>
        <end position="193"/>
    </location>
</feature>
<dbReference type="STRING" id="1156395.DBT_1927"/>
<feature type="transmembrane region" description="Helical" evidence="5">
    <location>
        <begin position="12"/>
        <end position="35"/>
    </location>
</feature>
<evidence type="ECO:0000256" key="1">
    <source>
        <dbReference type="ARBA" id="ARBA00004127"/>
    </source>
</evidence>
<comment type="caution">
    <text evidence="8">The sequence shown here is derived from an EMBL/GenBank/DDBJ whole genome shotgun (WGS) entry which is preliminary data.</text>
</comment>
<evidence type="ECO:0000313" key="9">
    <source>
        <dbReference type="Proteomes" id="UP000093080"/>
    </source>
</evidence>
<comment type="subcellular location">
    <subcellularLocation>
        <location evidence="5">Cell membrane</location>
        <topology evidence="5">Multi-pass membrane protein</topology>
    </subcellularLocation>
    <subcellularLocation>
        <location evidence="1">Endomembrane system</location>
        <topology evidence="1">Multi-pass membrane protein</topology>
    </subcellularLocation>
    <subcellularLocation>
        <location evidence="6">Membrane</location>
        <topology evidence="6">Multi-pass membrane protein</topology>
    </subcellularLocation>
</comment>
<evidence type="ECO:0000313" key="8">
    <source>
        <dbReference type="EMBL" id="OCC14612.1"/>
    </source>
</evidence>
<dbReference type="RefSeq" id="WP_067619506.1">
    <property type="nucleotide sequence ID" value="NZ_MAGO01000010.1"/>
</dbReference>
<feature type="transmembrane region" description="Helical" evidence="5">
    <location>
        <begin position="85"/>
        <end position="105"/>
    </location>
</feature>
<feature type="transmembrane region" description="Helical" evidence="5">
    <location>
        <begin position="432"/>
        <end position="452"/>
    </location>
</feature>
<proteinExistence type="inferred from homology"/>
<dbReference type="HAMAP" id="MF_00445">
    <property type="entry name" value="NDH1_NuoN_1"/>
    <property type="match status" value="1"/>
</dbReference>
<dbReference type="EC" id="7.1.1.-" evidence="5"/>
<keyword evidence="5" id="KW-0874">Quinone</keyword>
<dbReference type="NCBIfam" id="TIGR01770">
    <property type="entry name" value="NDH_I_N"/>
    <property type="match status" value="1"/>
</dbReference>
<comment type="subunit">
    <text evidence="5">NDH-1 is composed of 14 different subunits. Subunits NuoA, H, J, K, L, M, N constitute the membrane sector of the complex.</text>
</comment>
<feature type="transmembrane region" description="Helical" evidence="5">
    <location>
        <begin position="395"/>
        <end position="412"/>
    </location>
</feature>
<evidence type="ECO:0000256" key="4">
    <source>
        <dbReference type="ARBA" id="ARBA00023136"/>
    </source>
</evidence>
<dbReference type="GO" id="GO:0048038">
    <property type="term" value="F:quinone binding"/>
    <property type="evidence" value="ECO:0007669"/>
    <property type="project" value="UniProtKB-KW"/>
</dbReference>
<feature type="transmembrane region" description="Helical" evidence="5">
    <location>
        <begin position="356"/>
        <end position="375"/>
    </location>
</feature>
<comment type="catalytic activity">
    <reaction evidence="5">
        <text>a quinone + NADH + 5 H(+)(in) = a quinol + NAD(+) + 4 H(+)(out)</text>
        <dbReference type="Rhea" id="RHEA:57888"/>
        <dbReference type="ChEBI" id="CHEBI:15378"/>
        <dbReference type="ChEBI" id="CHEBI:24646"/>
        <dbReference type="ChEBI" id="CHEBI:57540"/>
        <dbReference type="ChEBI" id="CHEBI:57945"/>
        <dbReference type="ChEBI" id="CHEBI:132124"/>
    </reaction>
</comment>
<keyword evidence="5" id="KW-1003">Cell membrane</keyword>
<dbReference type="OrthoDB" id="9805769at2"/>
<dbReference type="GO" id="GO:0042773">
    <property type="term" value="P:ATP synthesis coupled electron transport"/>
    <property type="evidence" value="ECO:0007669"/>
    <property type="project" value="InterPro"/>
</dbReference>
<gene>
    <name evidence="5" type="primary">nuoN</name>
    <name evidence="8" type="ORF">DBT_1927</name>
</gene>
<dbReference type="Pfam" id="PF00361">
    <property type="entry name" value="Proton_antipo_M"/>
    <property type="match status" value="1"/>
</dbReference>
<organism evidence="8 9">
    <name type="scientific">Dissulfuribacter thermophilus</name>
    <dbReference type="NCBI Taxonomy" id="1156395"/>
    <lineage>
        <taxon>Bacteria</taxon>
        <taxon>Pseudomonadati</taxon>
        <taxon>Thermodesulfobacteriota</taxon>
        <taxon>Dissulfuribacteria</taxon>
        <taxon>Dissulfuribacterales</taxon>
        <taxon>Dissulfuribacteraceae</taxon>
        <taxon>Dissulfuribacter</taxon>
    </lineage>
</organism>
<feature type="transmembrane region" description="Helical" evidence="5">
    <location>
        <begin position="47"/>
        <end position="65"/>
    </location>
</feature>
<keyword evidence="5 8" id="KW-0830">Ubiquinone</keyword>
<feature type="transmembrane region" description="Helical" evidence="5">
    <location>
        <begin position="213"/>
        <end position="237"/>
    </location>
</feature>
<dbReference type="GO" id="GO:0008137">
    <property type="term" value="F:NADH dehydrogenase (ubiquinone) activity"/>
    <property type="evidence" value="ECO:0007669"/>
    <property type="project" value="InterPro"/>
</dbReference>
<dbReference type="EMBL" id="MAGO01000010">
    <property type="protein sequence ID" value="OCC14612.1"/>
    <property type="molecule type" value="Genomic_DNA"/>
</dbReference>
<name>A0A1B9F3W6_9BACT</name>
<keyword evidence="2 5" id="KW-0812">Transmembrane</keyword>
<accession>A0A1B9F3W6</accession>
<sequence length="512" mass="56373">MDFEYGFSLEKLWQICGGQLILLIAGLLFLLIEIGFKAKTPQKKLSIMGWLTTVVLVLALGHIVYREWNLHEVVFMGIFSMEKFTAFLSAIVLMAGIMASILSIGYLKNNEVFRSEYFVLLLFSVYGTIAFLQSIDLLMIFITLEIMSIGVYCLAAFLRDDRRSAEGAMKYFLIGSFGSCFYLFGMALLYGFTGTINLTKLSVILSHGPFTDPLVLVALAMIMVGLLFKISMVPFHMWAPDVYEGSPSVVTGFMATAVKAAAIGVFIKIMMIGFGPMLSLSGQPEFANNAILSALGSYWKPVLWWIALLTMFFGNLVAVSQKNVKRMLAYSSIAHAGYMALGILAENDMGRMGVLFYLFSYTLMNLGAFGVIYCLDGKERNAQTLEDYRGLGYKYPGLSFLISLFLVAMAGLPPTAGFIGKFYVFAAAIRSGYIVLAALGILTSVIGAYYYLRVIYMLYMKDPVREVEIPAVSFPTAVVLIFAAIGVIYLGVLPQGLADIADAAQRTLSLVF</sequence>
<evidence type="ECO:0000259" key="7">
    <source>
        <dbReference type="Pfam" id="PF00361"/>
    </source>
</evidence>
<dbReference type="InterPro" id="IPR010096">
    <property type="entry name" value="NADH-Q_OxRdtase_suN/2"/>
</dbReference>
<keyword evidence="5" id="KW-0520">NAD</keyword>
<evidence type="ECO:0000256" key="3">
    <source>
        <dbReference type="ARBA" id="ARBA00022989"/>
    </source>
</evidence>
<dbReference type="PRINTS" id="PR01434">
    <property type="entry name" value="NADHDHGNASE5"/>
</dbReference>
<keyword evidence="5" id="KW-1278">Translocase</keyword>
<dbReference type="AlphaFoldDB" id="A0A1B9F3W6"/>
<protein>
    <recommendedName>
        <fullName evidence="5">NADH-quinone oxidoreductase subunit N</fullName>
        <ecNumber evidence="5">7.1.1.-</ecNumber>
    </recommendedName>
    <alternativeName>
        <fullName evidence="5">NADH dehydrogenase I subunit N</fullName>
    </alternativeName>
    <alternativeName>
        <fullName evidence="5">NDH-1 subunit N</fullName>
    </alternativeName>
</protein>
<dbReference type="GO" id="GO:0012505">
    <property type="term" value="C:endomembrane system"/>
    <property type="evidence" value="ECO:0007669"/>
    <property type="project" value="UniProtKB-SubCell"/>
</dbReference>
<feature type="transmembrane region" description="Helical" evidence="5">
    <location>
        <begin position="117"/>
        <end position="135"/>
    </location>
</feature>
<keyword evidence="9" id="KW-1185">Reference proteome</keyword>
<comment type="similarity">
    <text evidence="5">Belongs to the complex I subunit 2 family.</text>
</comment>
<dbReference type="InterPro" id="IPR001750">
    <property type="entry name" value="ND/Mrp_TM"/>
</dbReference>
<evidence type="ECO:0000256" key="6">
    <source>
        <dbReference type="RuleBase" id="RU000320"/>
    </source>
</evidence>
<feature type="transmembrane region" description="Helical" evidence="5">
    <location>
        <begin position="472"/>
        <end position="492"/>
    </location>
</feature>
<dbReference type="GO" id="GO:0005886">
    <property type="term" value="C:plasma membrane"/>
    <property type="evidence" value="ECO:0007669"/>
    <property type="project" value="UniProtKB-SubCell"/>
</dbReference>
<evidence type="ECO:0000256" key="5">
    <source>
        <dbReference type="HAMAP-Rule" id="MF_00445"/>
    </source>
</evidence>
<reference evidence="8 9" key="1">
    <citation type="submission" date="2016-06" db="EMBL/GenBank/DDBJ databases">
        <title>Respiratory ammonification of nitrate coupled to the oxidation of elemental sulfur in deep-sea autotrophic thermophilic bacteria.</title>
        <authorList>
            <person name="Slobodkina G.B."/>
            <person name="Mardanov A.V."/>
            <person name="Ravin N.V."/>
            <person name="Frolova A.A."/>
            <person name="Viryasiv M.B."/>
            <person name="Chernyh N.A."/>
            <person name="Bonch-Osmolovskaya E.A."/>
            <person name="Slobodkin A.I."/>
        </authorList>
    </citation>
    <scope>NUCLEOTIDE SEQUENCE [LARGE SCALE GENOMIC DNA]</scope>
    <source>
        <strain evidence="8 9">S69</strain>
    </source>
</reference>
<feature type="transmembrane region" description="Helical" evidence="5">
    <location>
        <begin position="302"/>
        <end position="320"/>
    </location>
</feature>
<dbReference type="PATRIC" id="fig|1156395.6.peg.1941"/>
<keyword evidence="5" id="KW-0813">Transport</keyword>
<dbReference type="PANTHER" id="PTHR22773">
    <property type="entry name" value="NADH DEHYDROGENASE"/>
    <property type="match status" value="1"/>
</dbReference>
<feature type="transmembrane region" description="Helical" evidence="5">
    <location>
        <begin position="327"/>
        <end position="344"/>
    </location>
</feature>